<dbReference type="PANTHER" id="PTHR23053">
    <property type="entry name" value="DLEC1 DELETED IN LUNG AND ESOPHAGEAL CANCER 1"/>
    <property type="match status" value="1"/>
</dbReference>
<dbReference type="InterPro" id="IPR053879">
    <property type="entry name" value="HYDIN_VesB_CFA65-like_Ig"/>
</dbReference>
<keyword evidence="4" id="KW-0969">Cilium</keyword>
<dbReference type="NCBIfam" id="NF012200">
    <property type="entry name" value="choice_anch_D"/>
    <property type="match status" value="1"/>
</dbReference>
<keyword evidence="5" id="KW-0966">Cell projection</keyword>
<sequence>MPLKGSRPLFSSAMGMALNDYSHELVCITKTERIVVPIRAIAARAILTIPDQLNFSECPVKSSTKKTLLLRNTGNLEAHYYISTQSPFSVVPAMGALGAGDSVQVTVGFHPLTTGAHFGSMVVCYNTGEIHTNLQGEAVDVSIGLRTYSVELKKTFITTSSHTAMFIENRSNIRAQFQWKTFPSEEDENEEKRRLACVDNTTGERRRAKKKGSCEDRRAILKSSVREKMMMVKEDPMLFSNDAFSLEPLEGEIGPNSSVQIKVTFKPLKAREYRSVAYCNISGRGSRLPLHLRGEGQGPLLEFSCHMLKLGNLFINTSHVYEVKLINQGVLDAPFVYIPSTTNVGCCFKFTPEKGVIEPGGIQTIQISFSATILGVFEEQFHFSVSESPTPVILTIGGCVSGPTLHFDVGELHFGDISFGFPHTMTCRLTNTSPVSVTYKLRMSDDGTQPAVSSIDQICKEGDPSWRKGIHFYVEPREFTMNPSQGTILPQGHQDIEVWKESSHTRFSTRAEASLECGRALALIPALSTAKSSLSFP</sequence>
<gene>
    <name evidence="7" type="primary">LOC111942295</name>
</gene>
<evidence type="ECO:0000313" key="8">
    <source>
        <dbReference type="Proteomes" id="UP000694410"/>
    </source>
</evidence>
<dbReference type="Ensembl" id="ENSCCET00000030928.1">
    <property type="protein sequence ID" value="ENSCCEP00000020379.1"/>
    <property type="gene ID" value="ENSCCEG00000018454.1"/>
</dbReference>
<dbReference type="PANTHER" id="PTHR23053:SF0">
    <property type="entry name" value="HYDROCEPHALUS-INDUCING PROTEIN HOMOLOG"/>
    <property type="match status" value="1"/>
</dbReference>
<evidence type="ECO:0000313" key="7">
    <source>
        <dbReference type="Ensembl" id="ENSCCEP00000020379.1"/>
    </source>
</evidence>
<dbReference type="InterPro" id="IPR033305">
    <property type="entry name" value="Hydin-like"/>
</dbReference>
<comment type="subcellular location">
    <subcellularLocation>
        <location evidence="1">Cell projection</location>
        <location evidence="1">Cilium</location>
    </subcellularLocation>
    <subcellularLocation>
        <location evidence="2">Cytoplasm</location>
    </subcellularLocation>
</comment>
<evidence type="ECO:0000256" key="3">
    <source>
        <dbReference type="ARBA" id="ARBA00022490"/>
    </source>
</evidence>
<proteinExistence type="predicted"/>
<feature type="domain" description="HYDIN/VesB/CFA65-like Ig-like" evidence="6">
    <location>
        <begin position="299"/>
        <end position="399"/>
    </location>
</feature>
<name>A0A8C0V998_CYACU</name>
<dbReference type="GO" id="GO:0005930">
    <property type="term" value="C:axoneme"/>
    <property type="evidence" value="ECO:0007669"/>
    <property type="project" value="TreeGrafter"/>
</dbReference>
<evidence type="ECO:0000259" key="6">
    <source>
        <dbReference type="Pfam" id="PF22544"/>
    </source>
</evidence>
<dbReference type="InterPro" id="IPR013783">
    <property type="entry name" value="Ig-like_fold"/>
</dbReference>
<protein>
    <submittedName>
        <fullName evidence="7">Hydrocephalus-inducing protein homolog</fullName>
    </submittedName>
</protein>
<dbReference type="AlphaFoldDB" id="A0A8C0V998"/>
<evidence type="ECO:0000256" key="1">
    <source>
        <dbReference type="ARBA" id="ARBA00004138"/>
    </source>
</evidence>
<feature type="domain" description="HYDIN/VesB/CFA65-like Ig-like" evidence="6">
    <location>
        <begin position="46"/>
        <end position="136"/>
    </location>
</feature>
<reference evidence="7" key="1">
    <citation type="submission" date="2025-08" db="UniProtKB">
        <authorList>
            <consortium name="Ensembl"/>
        </authorList>
    </citation>
    <scope>IDENTIFICATION</scope>
</reference>
<keyword evidence="3" id="KW-0963">Cytoplasm</keyword>
<dbReference type="GO" id="GO:0003341">
    <property type="term" value="P:cilium movement"/>
    <property type="evidence" value="ECO:0007669"/>
    <property type="project" value="TreeGrafter"/>
</dbReference>
<dbReference type="Proteomes" id="UP000694410">
    <property type="component" value="Unplaced"/>
</dbReference>
<dbReference type="Pfam" id="PF22544">
    <property type="entry name" value="HYDIN_VesB_CFA65-like_Ig"/>
    <property type="match status" value="2"/>
</dbReference>
<evidence type="ECO:0000256" key="5">
    <source>
        <dbReference type="ARBA" id="ARBA00023273"/>
    </source>
</evidence>
<reference evidence="7" key="2">
    <citation type="submission" date="2025-09" db="UniProtKB">
        <authorList>
            <consortium name="Ensembl"/>
        </authorList>
    </citation>
    <scope>IDENTIFICATION</scope>
</reference>
<organism evidence="7 8">
    <name type="scientific">Cyanistes caeruleus</name>
    <name type="common">Eurasian blue tit</name>
    <name type="synonym">Parus caeruleus</name>
    <dbReference type="NCBI Taxonomy" id="156563"/>
    <lineage>
        <taxon>Eukaryota</taxon>
        <taxon>Metazoa</taxon>
        <taxon>Chordata</taxon>
        <taxon>Craniata</taxon>
        <taxon>Vertebrata</taxon>
        <taxon>Euteleostomi</taxon>
        <taxon>Archelosauria</taxon>
        <taxon>Archosauria</taxon>
        <taxon>Dinosauria</taxon>
        <taxon>Saurischia</taxon>
        <taxon>Theropoda</taxon>
        <taxon>Coelurosauria</taxon>
        <taxon>Aves</taxon>
        <taxon>Neognathae</taxon>
        <taxon>Neoaves</taxon>
        <taxon>Telluraves</taxon>
        <taxon>Australaves</taxon>
        <taxon>Passeriformes</taxon>
        <taxon>Paridae</taxon>
        <taxon>Cyanistes</taxon>
    </lineage>
</organism>
<dbReference type="GO" id="GO:1904158">
    <property type="term" value="P:axonemal central apparatus assembly"/>
    <property type="evidence" value="ECO:0007669"/>
    <property type="project" value="TreeGrafter"/>
</dbReference>
<accession>A0A8C0V998</accession>
<keyword evidence="8" id="KW-1185">Reference proteome</keyword>
<dbReference type="Gene3D" id="2.60.40.10">
    <property type="entry name" value="Immunoglobulins"/>
    <property type="match status" value="4"/>
</dbReference>
<evidence type="ECO:0000256" key="4">
    <source>
        <dbReference type="ARBA" id="ARBA00023069"/>
    </source>
</evidence>
<evidence type="ECO:0000256" key="2">
    <source>
        <dbReference type="ARBA" id="ARBA00004496"/>
    </source>
</evidence>